<keyword evidence="3" id="KW-1185">Reference proteome</keyword>
<feature type="signal peptide" evidence="1">
    <location>
        <begin position="1"/>
        <end position="19"/>
    </location>
</feature>
<dbReference type="EMBL" id="JANPWZ010000157">
    <property type="protein sequence ID" value="KAJ3578891.1"/>
    <property type="molecule type" value="Genomic_DNA"/>
</dbReference>
<evidence type="ECO:0000256" key="1">
    <source>
        <dbReference type="SAM" id="SignalP"/>
    </source>
</evidence>
<evidence type="ECO:0000313" key="2">
    <source>
        <dbReference type="EMBL" id="KAJ3578891.1"/>
    </source>
</evidence>
<evidence type="ECO:0000313" key="3">
    <source>
        <dbReference type="Proteomes" id="UP001148614"/>
    </source>
</evidence>
<feature type="chain" id="PRO_5040785238" evidence="1">
    <location>
        <begin position="20"/>
        <end position="178"/>
    </location>
</feature>
<dbReference type="VEuPathDB" id="FungiDB:F4678DRAFT_481439"/>
<sequence length="178" mass="18949">MHSSKFLFAAAALASTALSQKSDDEFCSAFFTSFVSIIEEEAPKTPEAILSFLSVTQTATPTTTAPPLTTLDFEAHASQLCSIAAVLPSSLLPEFQTYAESLVAFGHSRSSEHIEYVTDCAPEEDVASSTSFLERFFSATDNFCAETPAPGSTTSGAYATITPTPTSSACRGSRFRRT</sequence>
<protein>
    <submittedName>
        <fullName evidence="2">Uncharacterized protein</fullName>
    </submittedName>
</protein>
<comment type="caution">
    <text evidence="2">The sequence shown here is derived from an EMBL/GenBank/DDBJ whole genome shotgun (WGS) entry which is preliminary data.</text>
</comment>
<proteinExistence type="predicted"/>
<gene>
    <name evidence="2" type="ORF">NPX13_g1672</name>
</gene>
<name>A0A9W8TRP0_9PEZI</name>
<organism evidence="2 3">
    <name type="scientific">Xylaria arbuscula</name>
    <dbReference type="NCBI Taxonomy" id="114810"/>
    <lineage>
        <taxon>Eukaryota</taxon>
        <taxon>Fungi</taxon>
        <taxon>Dikarya</taxon>
        <taxon>Ascomycota</taxon>
        <taxon>Pezizomycotina</taxon>
        <taxon>Sordariomycetes</taxon>
        <taxon>Xylariomycetidae</taxon>
        <taxon>Xylariales</taxon>
        <taxon>Xylariaceae</taxon>
        <taxon>Xylaria</taxon>
    </lineage>
</organism>
<keyword evidence="1" id="KW-0732">Signal</keyword>
<dbReference type="AlphaFoldDB" id="A0A9W8TRP0"/>
<accession>A0A9W8TRP0</accession>
<dbReference type="Proteomes" id="UP001148614">
    <property type="component" value="Unassembled WGS sequence"/>
</dbReference>
<reference evidence="2" key="1">
    <citation type="submission" date="2022-07" db="EMBL/GenBank/DDBJ databases">
        <title>Genome Sequence of Xylaria arbuscula.</title>
        <authorList>
            <person name="Buettner E."/>
        </authorList>
    </citation>
    <scope>NUCLEOTIDE SEQUENCE</scope>
    <source>
        <strain evidence="2">VT107</strain>
    </source>
</reference>